<organism evidence="6 7">
    <name type="scientific">Capillibacterium thermochitinicola</name>
    <dbReference type="NCBI Taxonomy" id="2699427"/>
    <lineage>
        <taxon>Bacteria</taxon>
        <taxon>Bacillati</taxon>
        <taxon>Bacillota</taxon>
        <taxon>Capillibacterium</taxon>
    </lineage>
</organism>
<dbReference type="GO" id="GO:0016020">
    <property type="term" value="C:membrane"/>
    <property type="evidence" value="ECO:0007669"/>
    <property type="project" value="TreeGrafter"/>
</dbReference>
<evidence type="ECO:0000259" key="5">
    <source>
        <dbReference type="PROSITE" id="PS50011"/>
    </source>
</evidence>
<keyword evidence="7" id="KW-1185">Reference proteome</keyword>
<proteinExistence type="predicted"/>
<evidence type="ECO:0000256" key="3">
    <source>
        <dbReference type="ARBA" id="ARBA00022777"/>
    </source>
</evidence>
<dbReference type="InterPro" id="IPR000719">
    <property type="entry name" value="Prot_kinase_dom"/>
</dbReference>
<keyword evidence="3 6" id="KW-0418">Kinase</keyword>
<dbReference type="EMBL" id="JAAKDE010000004">
    <property type="protein sequence ID" value="MBA2132467.1"/>
    <property type="molecule type" value="Genomic_DNA"/>
</dbReference>
<keyword evidence="2" id="KW-0547">Nucleotide-binding</keyword>
<dbReference type="Gene3D" id="1.10.510.10">
    <property type="entry name" value="Transferase(Phosphotransferase) domain 1"/>
    <property type="match status" value="1"/>
</dbReference>
<dbReference type="PANTHER" id="PTHR24348:SF22">
    <property type="entry name" value="NON-SPECIFIC SERINE_THREONINE PROTEIN KINASE"/>
    <property type="match status" value="1"/>
</dbReference>
<evidence type="ECO:0000256" key="1">
    <source>
        <dbReference type="ARBA" id="ARBA00022679"/>
    </source>
</evidence>
<dbReference type="AlphaFoldDB" id="A0A8J6LRT0"/>
<dbReference type="RefSeq" id="WP_181338913.1">
    <property type="nucleotide sequence ID" value="NZ_JAAKDE010000004.1"/>
</dbReference>
<accession>A0A8J6LRT0</accession>
<evidence type="ECO:0000313" key="7">
    <source>
        <dbReference type="Proteomes" id="UP000657177"/>
    </source>
</evidence>
<dbReference type="SUPFAM" id="SSF56112">
    <property type="entry name" value="Protein kinase-like (PK-like)"/>
    <property type="match status" value="1"/>
</dbReference>
<dbReference type="InterPro" id="IPR045269">
    <property type="entry name" value="Atg1-like"/>
</dbReference>
<evidence type="ECO:0000313" key="6">
    <source>
        <dbReference type="EMBL" id="MBA2132467.1"/>
    </source>
</evidence>
<protein>
    <submittedName>
        <fullName evidence="6">Protein kinase</fullName>
    </submittedName>
</protein>
<dbReference type="Pfam" id="PF00069">
    <property type="entry name" value="Pkinase"/>
    <property type="match status" value="1"/>
</dbReference>
<name>A0A8J6LRT0_9FIRM</name>
<dbReference type="PROSITE" id="PS50011">
    <property type="entry name" value="PROTEIN_KINASE_DOM"/>
    <property type="match status" value="1"/>
</dbReference>
<comment type="caution">
    <text evidence="6">The sequence shown here is derived from an EMBL/GenBank/DDBJ whole genome shotgun (WGS) entry which is preliminary data.</text>
</comment>
<dbReference type="InterPro" id="IPR011009">
    <property type="entry name" value="Kinase-like_dom_sf"/>
</dbReference>
<evidence type="ECO:0000256" key="2">
    <source>
        <dbReference type="ARBA" id="ARBA00022741"/>
    </source>
</evidence>
<gene>
    <name evidence="6" type="ORF">G5B42_02765</name>
</gene>
<evidence type="ECO:0000256" key="4">
    <source>
        <dbReference type="ARBA" id="ARBA00022840"/>
    </source>
</evidence>
<dbReference type="Proteomes" id="UP000657177">
    <property type="component" value="Unassembled WGS sequence"/>
</dbReference>
<feature type="domain" description="Protein kinase" evidence="5">
    <location>
        <begin position="16"/>
        <end position="239"/>
    </location>
</feature>
<dbReference type="GO" id="GO:0004674">
    <property type="term" value="F:protein serine/threonine kinase activity"/>
    <property type="evidence" value="ECO:0007669"/>
    <property type="project" value="InterPro"/>
</dbReference>
<dbReference type="PROSITE" id="PS00109">
    <property type="entry name" value="PROTEIN_KINASE_TYR"/>
    <property type="match status" value="1"/>
</dbReference>
<dbReference type="PANTHER" id="PTHR24348">
    <property type="entry name" value="SERINE/THREONINE-PROTEIN KINASE UNC-51-RELATED"/>
    <property type="match status" value="1"/>
</dbReference>
<dbReference type="InterPro" id="IPR008266">
    <property type="entry name" value="Tyr_kinase_AS"/>
</dbReference>
<dbReference type="GO" id="GO:0005524">
    <property type="term" value="F:ATP binding"/>
    <property type="evidence" value="ECO:0007669"/>
    <property type="project" value="UniProtKB-KW"/>
</dbReference>
<dbReference type="GO" id="GO:0005829">
    <property type="term" value="C:cytosol"/>
    <property type="evidence" value="ECO:0007669"/>
    <property type="project" value="TreeGrafter"/>
</dbReference>
<reference evidence="6" key="1">
    <citation type="submission" date="2020-06" db="EMBL/GenBank/DDBJ databases">
        <title>Novel chitinolytic bacterium.</title>
        <authorList>
            <person name="Ungkulpasvich U."/>
            <person name="Kosugi A."/>
            <person name="Uke A."/>
        </authorList>
    </citation>
    <scope>NUCLEOTIDE SEQUENCE</scope>
    <source>
        <strain evidence="6">UUS1-1</strain>
    </source>
</reference>
<keyword evidence="1" id="KW-0808">Transferase</keyword>
<dbReference type="GO" id="GO:0000407">
    <property type="term" value="C:phagophore assembly site"/>
    <property type="evidence" value="ECO:0007669"/>
    <property type="project" value="TreeGrafter"/>
</dbReference>
<dbReference type="GO" id="GO:0005776">
    <property type="term" value="C:autophagosome"/>
    <property type="evidence" value="ECO:0007669"/>
    <property type="project" value="TreeGrafter"/>
</dbReference>
<keyword evidence="4" id="KW-0067">ATP-binding</keyword>
<sequence>MPSPPEHKQLKDYGIIKLRTFKPTNRLGFKYLKGKHQPTGKQVFIKLDPSSGQIAAREATLLKILNDHPYRVHFPLLVAHKPRGRNAFVATEFIPGTTLKVFLTKQAPLTAAQTNSILEQLVRILDVLHKKRIIHRDIRPQNLMVSLAGGKPLLLLIDFAFAVALKPNPLPELPFLLARPQLLRRLGGSYRAAADFWDDAYSIQKIAQLIAPDYRRKYPLVGQALDKAMGRLTFPYSPT</sequence>
<dbReference type="SMART" id="SM00220">
    <property type="entry name" value="S_TKc"/>
    <property type="match status" value="1"/>
</dbReference>